<evidence type="ECO:0000313" key="1">
    <source>
        <dbReference type="EMBL" id="CDQ78955.1"/>
    </source>
</evidence>
<sequence>MGLIEKSVEAHKGAVLARRWYYDGTALITAGEDGPRQDLV</sequence>
<reference evidence="1" key="1">
    <citation type="journal article" date="2014" name="Nat. Commun.">
        <title>The rainbow trout genome provides novel insights into evolution after whole-genome duplication in vertebrates.</title>
        <authorList>
            <person name="Berthelot C."/>
            <person name="Brunet F."/>
            <person name="Chalopin D."/>
            <person name="Juanchich A."/>
            <person name="Bernard M."/>
            <person name="Noel B."/>
            <person name="Bento P."/>
            <person name="Da Silva C."/>
            <person name="Labadie K."/>
            <person name="Alberti A."/>
            <person name="Aury J.M."/>
            <person name="Louis A."/>
            <person name="Dehais P."/>
            <person name="Bardou P."/>
            <person name="Montfort J."/>
            <person name="Klopp C."/>
            <person name="Cabau C."/>
            <person name="Gaspin C."/>
            <person name="Thorgaard G.H."/>
            <person name="Boussaha M."/>
            <person name="Quillet E."/>
            <person name="Guyomard R."/>
            <person name="Galiana D."/>
            <person name="Bobe J."/>
            <person name="Volff J.N."/>
            <person name="Genet C."/>
            <person name="Wincker P."/>
            <person name="Jaillon O."/>
            <person name="Roest Crollius H."/>
            <person name="Guiguen Y."/>
        </authorList>
    </citation>
    <scope>NUCLEOTIDE SEQUENCE [LARGE SCALE GENOMIC DNA]</scope>
</reference>
<name>A0A060XPY2_ONCMY</name>
<organism evidence="1 2">
    <name type="scientific">Oncorhynchus mykiss</name>
    <name type="common">Rainbow trout</name>
    <name type="synonym">Salmo gairdneri</name>
    <dbReference type="NCBI Taxonomy" id="8022"/>
    <lineage>
        <taxon>Eukaryota</taxon>
        <taxon>Metazoa</taxon>
        <taxon>Chordata</taxon>
        <taxon>Craniata</taxon>
        <taxon>Vertebrata</taxon>
        <taxon>Euteleostomi</taxon>
        <taxon>Actinopterygii</taxon>
        <taxon>Neopterygii</taxon>
        <taxon>Teleostei</taxon>
        <taxon>Protacanthopterygii</taxon>
        <taxon>Salmoniformes</taxon>
        <taxon>Salmonidae</taxon>
        <taxon>Salmoninae</taxon>
        <taxon>Oncorhynchus</taxon>
    </lineage>
</organism>
<proteinExistence type="predicted"/>
<dbReference type="EMBL" id="FR905391">
    <property type="protein sequence ID" value="CDQ78955.1"/>
    <property type="molecule type" value="Genomic_DNA"/>
</dbReference>
<dbReference type="Proteomes" id="UP000193380">
    <property type="component" value="Unassembled WGS sequence"/>
</dbReference>
<reference evidence="1" key="2">
    <citation type="submission" date="2014-03" db="EMBL/GenBank/DDBJ databases">
        <authorList>
            <person name="Genoscope - CEA"/>
        </authorList>
    </citation>
    <scope>NUCLEOTIDE SEQUENCE</scope>
</reference>
<gene>
    <name evidence="1" type="ORF">GSONMT00039705001</name>
</gene>
<dbReference type="STRING" id="8022.A0A060XPY2"/>
<dbReference type="AlphaFoldDB" id="A0A060XPY2"/>
<evidence type="ECO:0000313" key="2">
    <source>
        <dbReference type="Proteomes" id="UP000193380"/>
    </source>
</evidence>
<dbReference type="PaxDb" id="8022-A0A060XPY2"/>
<accession>A0A060XPY2</accession>
<protein>
    <submittedName>
        <fullName evidence="1">Uncharacterized protein</fullName>
    </submittedName>
</protein>